<protein>
    <recommendedName>
        <fullName evidence="3">tRNA/rRNA methyltransferase SpoU type domain-containing protein</fullName>
    </recommendedName>
</protein>
<organism evidence="4 5">
    <name type="scientific">Candidatus Defluviibacterium haderslevense</name>
    <dbReference type="NCBI Taxonomy" id="2981993"/>
    <lineage>
        <taxon>Bacteria</taxon>
        <taxon>Pseudomonadati</taxon>
        <taxon>Bacteroidota</taxon>
        <taxon>Saprospiria</taxon>
        <taxon>Saprospirales</taxon>
        <taxon>Saprospiraceae</taxon>
        <taxon>Candidatus Defluviibacterium</taxon>
    </lineage>
</organism>
<dbReference type="PANTHER" id="PTHR43191:SF2">
    <property type="entry name" value="RRNA METHYLTRANSFERASE 3, MITOCHONDRIAL"/>
    <property type="match status" value="1"/>
</dbReference>
<evidence type="ECO:0000256" key="1">
    <source>
        <dbReference type="ARBA" id="ARBA00022603"/>
    </source>
</evidence>
<dbReference type="SUPFAM" id="SSF75217">
    <property type="entry name" value="alpha/beta knot"/>
    <property type="match status" value="1"/>
</dbReference>
<dbReference type="Gene3D" id="3.40.1280.10">
    <property type="match status" value="1"/>
</dbReference>
<keyword evidence="2" id="KW-0808">Transferase</keyword>
<dbReference type="GO" id="GO:0008173">
    <property type="term" value="F:RNA methyltransferase activity"/>
    <property type="evidence" value="ECO:0007669"/>
    <property type="project" value="InterPro"/>
</dbReference>
<keyword evidence="1" id="KW-0489">Methyltransferase</keyword>
<dbReference type="InterPro" id="IPR029026">
    <property type="entry name" value="tRNA_m1G_MTases_N"/>
</dbReference>
<dbReference type="GO" id="GO:0003723">
    <property type="term" value="F:RNA binding"/>
    <property type="evidence" value="ECO:0007669"/>
    <property type="project" value="InterPro"/>
</dbReference>
<dbReference type="GO" id="GO:0032259">
    <property type="term" value="P:methylation"/>
    <property type="evidence" value="ECO:0007669"/>
    <property type="project" value="UniProtKB-KW"/>
</dbReference>
<name>A0A9D7S9F6_9BACT</name>
<evidence type="ECO:0000259" key="3">
    <source>
        <dbReference type="Pfam" id="PF00588"/>
    </source>
</evidence>
<evidence type="ECO:0000256" key="2">
    <source>
        <dbReference type="ARBA" id="ARBA00022679"/>
    </source>
</evidence>
<gene>
    <name evidence="4" type="ORF">IPO85_10060</name>
</gene>
<dbReference type="Pfam" id="PF00588">
    <property type="entry name" value="SpoU_methylase"/>
    <property type="match status" value="1"/>
</dbReference>
<feature type="domain" description="tRNA/rRNA methyltransferase SpoU type" evidence="3">
    <location>
        <begin position="53"/>
        <end position="96"/>
    </location>
</feature>
<dbReference type="InterPro" id="IPR001537">
    <property type="entry name" value="SpoU_MeTrfase"/>
</dbReference>
<dbReference type="GO" id="GO:0006396">
    <property type="term" value="P:RNA processing"/>
    <property type="evidence" value="ECO:0007669"/>
    <property type="project" value="InterPro"/>
</dbReference>
<comment type="caution">
    <text evidence="4">The sequence shown here is derived from an EMBL/GenBank/DDBJ whole genome shotgun (WGS) entry which is preliminary data.</text>
</comment>
<accession>A0A9D7S9F6</accession>
<proteinExistence type="predicted"/>
<sequence>MKNQSKIAPFLDIIKEITESQFQQISKLSSTEEVLAIIKFPSWSASHSPNPEISLFLDQIRDPGNMGTIIRTADWFGISTIYLSPGCVDPLNNKVIPGIHVQCR</sequence>
<reference evidence="4 5" key="1">
    <citation type="submission" date="2020-10" db="EMBL/GenBank/DDBJ databases">
        <title>Connecting structure to function with the recovery of over 1000 high-quality activated sludge metagenome-assembled genomes encoding full-length rRNA genes using long-read sequencing.</title>
        <authorList>
            <person name="Singleton C.M."/>
            <person name="Petriglieri F."/>
            <person name="Kristensen J.M."/>
            <person name="Kirkegaard R.H."/>
            <person name="Michaelsen T.Y."/>
            <person name="Andersen M.H."/>
            <person name="Karst S.M."/>
            <person name="Dueholm M.S."/>
            <person name="Nielsen P.H."/>
            <person name="Albertsen M."/>
        </authorList>
    </citation>
    <scope>NUCLEOTIDE SEQUENCE [LARGE SCALE GENOMIC DNA]</scope>
    <source>
        <strain evidence="4">Ribe_18-Q3-R11-54_BAT3C.373</strain>
    </source>
</reference>
<dbReference type="EMBL" id="JADKFW010000005">
    <property type="protein sequence ID" value="MBK9717841.1"/>
    <property type="molecule type" value="Genomic_DNA"/>
</dbReference>
<dbReference type="InterPro" id="IPR029028">
    <property type="entry name" value="Alpha/beta_knot_MTases"/>
</dbReference>
<dbReference type="Proteomes" id="UP000808349">
    <property type="component" value="Unassembled WGS sequence"/>
</dbReference>
<evidence type="ECO:0000313" key="4">
    <source>
        <dbReference type="EMBL" id="MBK9717841.1"/>
    </source>
</evidence>
<dbReference type="InterPro" id="IPR051259">
    <property type="entry name" value="rRNA_Methyltransferase"/>
</dbReference>
<dbReference type="PANTHER" id="PTHR43191">
    <property type="entry name" value="RRNA METHYLTRANSFERASE 3"/>
    <property type="match status" value="1"/>
</dbReference>
<evidence type="ECO:0000313" key="5">
    <source>
        <dbReference type="Proteomes" id="UP000808349"/>
    </source>
</evidence>
<dbReference type="AlphaFoldDB" id="A0A9D7S9F6"/>